<evidence type="ECO:0000256" key="3">
    <source>
        <dbReference type="ARBA" id="ARBA00007286"/>
    </source>
</evidence>
<comment type="subcellular location">
    <subcellularLocation>
        <location evidence="2">Cytoplasm</location>
        <location evidence="2">Cytoskeleton</location>
        <location evidence="2">Microtubule organizing center</location>
        <location evidence="2">Centrosome</location>
    </subcellularLocation>
    <subcellularLocation>
        <location evidence="1">Cytoplasm</location>
        <location evidence="1">Cytoskeleton</location>
        <location evidence="1">Spindle</location>
    </subcellularLocation>
</comment>
<evidence type="ECO:0000256" key="1">
    <source>
        <dbReference type="ARBA" id="ARBA00004186"/>
    </source>
</evidence>
<evidence type="ECO:0000256" key="4">
    <source>
        <dbReference type="ARBA" id="ARBA00022490"/>
    </source>
</evidence>
<feature type="region of interest" description="Disordered" evidence="6">
    <location>
        <begin position="69"/>
        <end position="167"/>
    </location>
</feature>
<feature type="compositionally biased region" description="Polar residues" evidence="6">
    <location>
        <begin position="69"/>
        <end position="83"/>
    </location>
</feature>
<feature type="compositionally biased region" description="Low complexity" evidence="6">
    <location>
        <begin position="112"/>
        <end position="122"/>
    </location>
</feature>
<keyword evidence="5" id="KW-0206">Cytoskeleton</keyword>
<dbReference type="GO" id="GO:0005819">
    <property type="term" value="C:spindle"/>
    <property type="evidence" value="ECO:0007669"/>
    <property type="project" value="UniProtKB-SubCell"/>
</dbReference>
<dbReference type="PANTHER" id="PTHR28578:SF2">
    <property type="entry name" value="MITOTIC-SPINDLE ORGANIZING PROTEIN 2"/>
    <property type="match status" value="1"/>
</dbReference>
<evidence type="ECO:0000313" key="7">
    <source>
        <dbReference type="EMBL" id="CAB3264170.1"/>
    </source>
</evidence>
<dbReference type="PANTHER" id="PTHR28578">
    <property type="entry name" value="MITOTIC-SPINDLE ORGANIZING PROTEIN 2A-RELATED"/>
    <property type="match status" value="1"/>
</dbReference>
<dbReference type="InterPro" id="IPR024332">
    <property type="entry name" value="MOZART2"/>
</dbReference>
<dbReference type="AlphaFoldDB" id="A0A6F9DMA6"/>
<dbReference type="Pfam" id="PF12926">
    <property type="entry name" value="MOZART2"/>
    <property type="match status" value="1"/>
</dbReference>
<sequence length="167" mass="17835">MAMTLSSTTISSTSSTRRSAALNPEEQDLWELCYYAGLTTDPKVFRILMDLLRMDVHPQAVINVLKNITPKSKYNANKTSTTETVDKSTLDKTKTVKKVSSDVSTKSKAESSRGSSKSATKTHGSSKNASSASVGEKKSASSVKSLPAGSTKTKPKPSSTKSDPGRK</sequence>
<gene>
    <name evidence="7" type="primary">Mzt2b</name>
</gene>
<feature type="compositionally biased region" description="Low complexity" evidence="6">
    <location>
        <begin position="150"/>
        <end position="167"/>
    </location>
</feature>
<evidence type="ECO:0000256" key="2">
    <source>
        <dbReference type="ARBA" id="ARBA00004300"/>
    </source>
</evidence>
<reference evidence="7" key="1">
    <citation type="submission" date="2020-04" db="EMBL/GenBank/DDBJ databases">
        <authorList>
            <person name="Neveu A P."/>
        </authorList>
    </citation>
    <scope>NUCLEOTIDE SEQUENCE</scope>
    <source>
        <tissue evidence="7">Whole embryo</tissue>
    </source>
</reference>
<proteinExistence type="evidence at transcript level"/>
<evidence type="ECO:0000256" key="5">
    <source>
        <dbReference type="ARBA" id="ARBA00023212"/>
    </source>
</evidence>
<organism evidence="7">
    <name type="scientific">Phallusia mammillata</name>
    <dbReference type="NCBI Taxonomy" id="59560"/>
    <lineage>
        <taxon>Eukaryota</taxon>
        <taxon>Metazoa</taxon>
        <taxon>Chordata</taxon>
        <taxon>Tunicata</taxon>
        <taxon>Ascidiacea</taxon>
        <taxon>Phlebobranchia</taxon>
        <taxon>Ascidiidae</taxon>
        <taxon>Phallusia</taxon>
    </lineage>
</organism>
<dbReference type="EMBL" id="LR788308">
    <property type="protein sequence ID" value="CAB3264170.1"/>
    <property type="molecule type" value="mRNA"/>
</dbReference>
<feature type="compositionally biased region" description="Polar residues" evidence="6">
    <location>
        <begin position="123"/>
        <end position="133"/>
    </location>
</feature>
<accession>A0A6F9DMA6</accession>
<evidence type="ECO:0000256" key="6">
    <source>
        <dbReference type="SAM" id="MobiDB-lite"/>
    </source>
</evidence>
<feature type="compositionally biased region" description="Basic and acidic residues" evidence="6">
    <location>
        <begin position="84"/>
        <end position="94"/>
    </location>
</feature>
<feature type="region of interest" description="Disordered" evidence="6">
    <location>
        <begin position="1"/>
        <end position="22"/>
    </location>
</feature>
<dbReference type="GO" id="GO:0005813">
    <property type="term" value="C:centrosome"/>
    <property type="evidence" value="ECO:0007669"/>
    <property type="project" value="UniProtKB-SubCell"/>
</dbReference>
<comment type="similarity">
    <text evidence="3">Belongs to the MOZART2 family.</text>
</comment>
<keyword evidence="4" id="KW-0963">Cytoplasm</keyword>
<protein>
    <submittedName>
        <fullName evidence="7">Mitotic-spindle organizing protein 2B-like</fullName>
    </submittedName>
</protein>
<name>A0A6F9DMA6_9ASCI</name>